<dbReference type="Gene3D" id="3.40.50.2000">
    <property type="entry name" value="Glycogen Phosphorylase B"/>
    <property type="match status" value="3"/>
</dbReference>
<protein>
    <submittedName>
        <fullName evidence="4">Uncharacterized protein</fullName>
    </submittedName>
</protein>
<feature type="transmembrane region" description="Helical" evidence="3">
    <location>
        <begin position="16"/>
        <end position="32"/>
    </location>
</feature>
<keyword evidence="3" id="KW-0472">Membrane</keyword>
<comment type="caution">
    <text evidence="4">The sequence shown here is derived from an EMBL/GenBank/DDBJ whole genome shotgun (WGS) entry which is preliminary data.</text>
</comment>
<gene>
    <name evidence="4" type="ORF">J1N35_030342</name>
</gene>
<dbReference type="PANTHER" id="PTHR11926:SF774">
    <property type="entry name" value="UDP-GLYCOSYLTRANSFERASE 85A1-RELATED"/>
    <property type="match status" value="1"/>
</dbReference>
<dbReference type="SUPFAM" id="SSF53756">
    <property type="entry name" value="UDP-Glycosyltransferase/glycogen phosphorylase"/>
    <property type="match status" value="1"/>
</dbReference>
<dbReference type="PANTHER" id="PTHR11926">
    <property type="entry name" value="GLUCOSYL/GLUCURONOSYL TRANSFERASES"/>
    <property type="match status" value="1"/>
</dbReference>
<dbReference type="GO" id="GO:0080044">
    <property type="term" value="F:quercetin 7-O-glucosyltransferase activity"/>
    <property type="evidence" value="ECO:0007669"/>
    <property type="project" value="TreeGrafter"/>
</dbReference>
<evidence type="ECO:0000256" key="1">
    <source>
        <dbReference type="ARBA" id="ARBA00009995"/>
    </source>
</evidence>
<evidence type="ECO:0000313" key="4">
    <source>
        <dbReference type="EMBL" id="KAH1065355.1"/>
    </source>
</evidence>
<evidence type="ECO:0000256" key="3">
    <source>
        <dbReference type="SAM" id="Phobius"/>
    </source>
</evidence>
<dbReference type="GO" id="GO:0080043">
    <property type="term" value="F:quercetin 3-O-glucosyltransferase activity"/>
    <property type="evidence" value="ECO:0007669"/>
    <property type="project" value="TreeGrafter"/>
</dbReference>
<evidence type="ECO:0000256" key="2">
    <source>
        <dbReference type="ARBA" id="ARBA00022676"/>
    </source>
</evidence>
<accession>A0A9D3UZ63</accession>
<evidence type="ECO:0000313" key="5">
    <source>
        <dbReference type="Proteomes" id="UP000828251"/>
    </source>
</evidence>
<keyword evidence="2" id="KW-0808">Transferase</keyword>
<reference evidence="4 5" key="1">
    <citation type="journal article" date="2021" name="Plant Biotechnol. J.">
        <title>Multi-omics assisted identification of the key and species-specific regulatory components of drought-tolerant mechanisms in Gossypium stocksii.</title>
        <authorList>
            <person name="Yu D."/>
            <person name="Ke L."/>
            <person name="Zhang D."/>
            <person name="Wu Y."/>
            <person name="Sun Y."/>
            <person name="Mei J."/>
            <person name="Sun J."/>
            <person name="Sun Y."/>
        </authorList>
    </citation>
    <scope>NUCLEOTIDE SEQUENCE [LARGE SCALE GENOMIC DNA]</scope>
    <source>
        <strain evidence="5">cv. E1</strain>
        <tissue evidence="4">Leaf</tissue>
    </source>
</reference>
<dbReference type="EMBL" id="JAIQCV010000009">
    <property type="protein sequence ID" value="KAH1065355.1"/>
    <property type="molecule type" value="Genomic_DNA"/>
</dbReference>
<keyword evidence="3" id="KW-1133">Transmembrane helix</keyword>
<comment type="similarity">
    <text evidence="1">Belongs to the UDP-glycosyltransferase family.</text>
</comment>
<organism evidence="4 5">
    <name type="scientific">Gossypium stocksii</name>
    <dbReference type="NCBI Taxonomy" id="47602"/>
    <lineage>
        <taxon>Eukaryota</taxon>
        <taxon>Viridiplantae</taxon>
        <taxon>Streptophyta</taxon>
        <taxon>Embryophyta</taxon>
        <taxon>Tracheophyta</taxon>
        <taxon>Spermatophyta</taxon>
        <taxon>Magnoliopsida</taxon>
        <taxon>eudicotyledons</taxon>
        <taxon>Gunneridae</taxon>
        <taxon>Pentapetalae</taxon>
        <taxon>rosids</taxon>
        <taxon>malvids</taxon>
        <taxon>Malvales</taxon>
        <taxon>Malvaceae</taxon>
        <taxon>Malvoideae</taxon>
        <taxon>Gossypium</taxon>
    </lineage>
</organism>
<proteinExistence type="inferred from homology"/>
<keyword evidence="5" id="KW-1185">Reference proteome</keyword>
<sequence>MSFTLDTVEELGVPEVLFWTISACGFLNYVHYRQLIGKRVIRLSKGIDMEIKNNAKREKVERLVRELIKGEKGKDMKKKAVEWERKVEAMAVNPDGSSYRNLDKIIQFLCTPRA</sequence>
<dbReference type="OrthoDB" id="1725347at2759"/>
<dbReference type="Proteomes" id="UP000828251">
    <property type="component" value="Unassembled WGS sequence"/>
</dbReference>
<dbReference type="AlphaFoldDB" id="A0A9D3UZ63"/>
<name>A0A9D3UZ63_9ROSI</name>
<keyword evidence="3" id="KW-0812">Transmembrane</keyword>
<keyword evidence="2" id="KW-0328">Glycosyltransferase</keyword>